<keyword evidence="2" id="KW-1133">Transmembrane helix</keyword>
<dbReference type="Pfam" id="PF04018">
    <property type="entry name" value="VCA0040-like"/>
    <property type="match status" value="1"/>
</dbReference>
<evidence type="ECO:0000256" key="2">
    <source>
        <dbReference type="SAM" id="Phobius"/>
    </source>
</evidence>
<feature type="transmembrane region" description="Helical" evidence="2">
    <location>
        <begin position="267"/>
        <end position="286"/>
    </location>
</feature>
<feature type="transmembrane region" description="Helical" evidence="2">
    <location>
        <begin position="213"/>
        <end position="235"/>
    </location>
</feature>
<keyword evidence="4" id="KW-1185">Reference proteome</keyword>
<name>A0A7T3V4E7_9SPIR</name>
<keyword evidence="2" id="KW-0472">Membrane</keyword>
<dbReference type="EMBL" id="CP064936">
    <property type="protein sequence ID" value="QQA00084.1"/>
    <property type="molecule type" value="Genomic_DNA"/>
</dbReference>
<feature type="transmembrane region" description="Helical" evidence="2">
    <location>
        <begin position="83"/>
        <end position="103"/>
    </location>
</feature>
<evidence type="ECO:0000313" key="3">
    <source>
        <dbReference type="EMBL" id="QQA00084.1"/>
    </source>
</evidence>
<dbReference type="PANTHER" id="PTHR37308:SF1">
    <property type="entry name" value="POLYPRENYL-PHOSPHATE TRANSPORTER"/>
    <property type="match status" value="1"/>
</dbReference>
<sequence length="311" mass="33234">MRLFILFLKGIIIGMANVIPGVSGGTIAVVFNIYDEFVNAITLNVKKLWANKKFLIPLLGGMALGVLLFSKFVTILYENFPVQTNYAFMGLIIGSIPLIFNYTRKISQQKKAGPLFVAALVLCAVAGFAVLMLFSYFEGKVDRSAVENAIMPVFTAKLGFKIFFAGILGAITMIIPGISGSLIMLIMGVYTIVITSIPALFHAETFVHALTLLLPNGIGVLTGLLVGAKLISLLLKHIPNHTYAVILGLLVGSAVTICPGFKHIDSIPTALSCLLSLLGGAALAYFSSKSENKSDNGSVVKTEDKTESAQQ</sequence>
<feature type="transmembrane region" description="Helical" evidence="2">
    <location>
        <begin position="54"/>
        <end position="77"/>
    </location>
</feature>
<reference evidence="3 4" key="1">
    <citation type="submission" date="2020-11" db="EMBL/GenBank/DDBJ databases">
        <title>Treponema Peruensis nv. sp., first commensal Treponema isolated from human feces.</title>
        <authorList>
            <person name="Belkhou C."/>
            <person name="Raes J."/>
        </authorList>
    </citation>
    <scope>NUCLEOTIDE SEQUENCE [LARGE SCALE GENOMIC DNA]</scope>
    <source>
        <strain evidence="3 4">RCC2812</strain>
    </source>
</reference>
<feature type="transmembrane region" description="Helical" evidence="2">
    <location>
        <begin position="242"/>
        <end position="261"/>
    </location>
</feature>
<dbReference type="RefSeq" id="WP_198441950.1">
    <property type="nucleotide sequence ID" value="NZ_CBCSHE010000001.1"/>
</dbReference>
<feature type="region of interest" description="Disordered" evidence="1">
    <location>
        <begin position="290"/>
        <end position="311"/>
    </location>
</feature>
<feature type="compositionally biased region" description="Basic and acidic residues" evidence="1">
    <location>
        <begin position="301"/>
        <end position="311"/>
    </location>
</feature>
<feature type="transmembrane region" description="Helical" evidence="2">
    <location>
        <begin position="115"/>
        <end position="137"/>
    </location>
</feature>
<proteinExistence type="predicted"/>
<dbReference type="AlphaFoldDB" id="A0A7T3V4E7"/>
<feature type="transmembrane region" description="Helical" evidence="2">
    <location>
        <begin position="6"/>
        <end position="34"/>
    </location>
</feature>
<evidence type="ECO:0000256" key="1">
    <source>
        <dbReference type="SAM" id="MobiDB-lite"/>
    </source>
</evidence>
<organism evidence="3 4">
    <name type="scientific">Treponema peruense</name>
    <dbReference type="NCBI Taxonomy" id="2787628"/>
    <lineage>
        <taxon>Bacteria</taxon>
        <taxon>Pseudomonadati</taxon>
        <taxon>Spirochaetota</taxon>
        <taxon>Spirochaetia</taxon>
        <taxon>Spirochaetales</taxon>
        <taxon>Treponemataceae</taxon>
        <taxon>Treponema</taxon>
    </lineage>
</organism>
<dbReference type="KEGG" id="tper:IWA51_07285"/>
<keyword evidence="2" id="KW-0812">Transmembrane</keyword>
<feature type="transmembrane region" description="Helical" evidence="2">
    <location>
        <begin position="182"/>
        <end position="201"/>
    </location>
</feature>
<dbReference type="InterPro" id="IPR007163">
    <property type="entry name" value="VCA0040-like"/>
</dbReference>
<dbReference type="PANTHER" id="PTHR37308">
    <property type="entry name" value="INTEGRAL MEMBRANE PROTEIN"/>
    <property type="match status" value="1"/>
</dbReference>
<feature type="transmembrane region" description="Helical" evidence="2">
    <location>
        <begin position="149"/>
        <end position="175"/>
    </location>
</feature>
<gene>
    <name evidence="3" type="ORF">IWA51_07285</name>
</gene>
<evidence type="ECO:0000313" key="4">
    <source>
        <dbReference type="Proteomes" id="UP000595224"/>
    </source>
</evidence>
<accession>A0A7T3V4E7</accession>
<protein>
    <submittedName>
        <fullName evidence="3">DUF368 domain-containing protein</fullName>
    </submittedName>
</protein>
<dbReference type="Proteomes" id="UP000595224">
    <property type="component" value="Chromosome"/>
</dbReference>